<protein>
    <recommendedName>
        <fullName evidence="3">F-box domain-containing protein</fullName>
    </recommendedName>
</protein>
<evidence type="ECO:0000313" key="2">
    <source>
        <dbReference type="Proteomes" id="UP001215280"/>
    </source>
</evidence>
<sequence>MPFPNIEDIIENIVEQVFLDRRRADGVYDYESLPENFIKLALVSRNFLDPVRRNLYGDLRVEGPERFLLLTGQLRFSPHLAKYVKSASLRSSCSESPHIDGYYAHTPGAGEPRIVSSTAFRWFLEACPQLTGLTFIGGNFLWALSVQKPETIKLTDILMRGCSRCNAQGCTMELGRGWLKSIVTFPCLRELDISELPLADGPRDPTADMGIGSSACTGLSISNMNKPTSPTVLMTLFRAMPSLKELVLDGLQPMARGRLKKCLSIAAPTLTLLTITDYHSEEGHPEPWENNTVAALRELKTLSFNGVPVTLPFFDMLPPRLEHLRFSGVTLTFLPAPALASWLRRDRFPLRGILKKLEVVGELRTDSVGSAPKPKASDDQVAEIAELCCGLGIEWIYQPNRYAGAFDEDDISFDAGSEGELGVGIAF</sequence>
<gene>
    <name evidence="1" type="ORF">DFH07DRAFT_113361</name>
</gene>
<dbReference type="EMBL" id="JARJLG010000156">
    <property type="protein sequence ID" value="KAJ7735264.1"/>
    <property type="molecule type" value="Genomic_DNA"/>
</dbReference>
<organism evidence="1 2">
    <name type="scientific">Mycena maculata</name>
    <dbReference type="NCBI Taxonomy" id="230809"/>
    <lineage>
        <taxon>Eukaryota</taxon>
        <taxon>Fungi</taxon>
        <taxon>Dikarya</taxon>
        <taxon>Basidiomycota</taxon>
        <taxon>Agaricomycotina</taxon>
        <taxon>Agaricomycetes</taxon>
        <taxon>Agaricomycetidae</taxon>
        <taxon>Agaricales</taxon>
        <taxon>Marasmiineae</taxon>
        <taxon>Mycenaceae</taxon>
        <taxon>Mycena</taxon>
    </lineage>
</organism>
<evidence type="ECO:0008006" key="3">
    <source>
        <dbReference type="Google" id="ProtNLM"/>
    </source>
</evidence>
<reference evidence="1" key="1">
    <citation type="submission" date="2023-03" db="EMBL/GenBank/DDBJ databases">
        <title>Massive genome expansion in bonnet fungi (Mycena s.s.) driven by repeated elements and novel gene families across ecological guilds.</title>
        <authorList>
            <consortium name="Lawrence Berkeley National Laboratory"/>
            <person name="Harder C.B."/>
            <person name="Miyauchi S."/>
            <person name="Viragh M."/>
            <person name="Kuo A."/>
            <person name="Thoen E."/>
            <person name="Andreopoulos B."/>
            <person name="Lu D."/>
            <person name="Skrede I."/>
            <person name="Drula E."/>
            <person name="Henrissat B."/>
            <person name="Morin E."/>
            <person name="Kohler A."/>
            <person name="Barry K."/>
            <person name="LaButti K."/>
            <person name="Morin E."/>
            <person name="Salamov A."/>
            <person name="Lipzen A."/>
            <person name="Mereny Z."/>
            <person name="Hegedus B."/>
            <person name="Baldrian P."/>
            <person name="Stursova M."/>
            <person name="Weitz H."/>
            <person name="Taylor A."/>
            <person name="Grigoriev I.V."/>
            <person name="Nagy L.G."/>
            <person name="Martin F."/>
            <person name="Kauserud H."/>
        </authorList>
    </citation>
    <scope>NUCLEOTIDE SEQUENCE</scope>
    <source>
        <strain evidence="1">CBHHK188m</strain>
    </source>
</reference>
<dbReference type="SUPFAM" id="SSF52047">
    <property type="entry name" value="RNI-like"/>
    <property type="match status" value="1"/>
</dbReference>
<accession>A0AAD7I6Y0</accession>
<dbReference type="Proteomes" id="UP001215280">
    <property type="component" value="Unassembled WGS sequence"/>
</dbReference>
<dbReference type="InterPro" id="IPR032675">
    <property type="entry name" value="LRR_dom_sf"/>
</dbReference>
<proteinExistence type="predicted"/>
<name>A0AAD7I6Y0_9AGAR</name>
<evidence type="ECO:0000313" key="1">
    <source>
        <dbReference type="EMBL" id="KAJ7735264.1"/>
    </source>
</evidence>
<dbReference type="AlphaFoldDB" id="A0AAD7I6Y0"/>
<comment type="caution">
    <text evidence="1">The sequence shown here is derived from an EMBL/GenBank/DDBJ whole genome shotgun (WGS) entry which is preliminary data.</text>
</comment>
<keyword evidence="2" id="KW-1185">Reference proteome</keyword>
<dbReference type="Gene3D" id="3.80.10.10">
    <property type="entry name" value="Ribonuclease Inhibitor"/>
    <property type="match status" value="1"/>
</dbReference>